<keyword evidence="3" id="KW-1185">Reference proteome</keyword>
<organism evidence="2 3">
    <name type="scientific">Amycolatopsis taiwanensis</name>
    <dbReference type="NCBI Taxonomy" id="342230"/>
    <lineage>
        <taxon>Bacteria</taxon>
        <taxon>Bacillati</taxon>
        <taxon>Actinomycetota</taxon>
        <taxon>Actinomycetes</taxon>
        <taxon>Pseudonocardiales</taxon>
        <taxon>Pseudonocardiaceae</taxon>
        <taxon>Amycolatopsis</taxon>
    </lineage>
</organism>
<name>A0A9W6R2A8_9PSEU</name>
<evidence type="ECO:0000256" key="1">
    <source>
        <dbReference type="SAM" id="Phobius"/>
    </source>
</evidence>
<evidence type="ECO:0000313" key="2">
    <source>
        <dbReference type="EMBL" id="GLY67153.1"/>
    </source>
</evidence>
<dbReference type="Proteomes" id="UP001165136">
    <property type="component" value="Unassembled WGS sequence"/>
</dbReference>
<keyword evidence="1" id="KW-0812">Transmembrane</keyword>
<comment type="caution">
    <text evidence="2">The sequence shown here is derived from an EMBL/GenBank/DDBJ whole genome shotgun (WGS) entry which is preliminary data.</text>
</comment>
<proteinExistence type="predicted"/>
<keyword evidence="1" id="KW-1133">Transmembrane helix</keyword>
<accession>A0A9W6R2A8</accession>
<keyword evidence="1" id="KW-0472">Membrane</keyword>
<dbReference type="AlphaFoldDB" id="A0A9W6R2A8"/>
<protein>
    <submittedName>
        <fullName evidence="2">Uncharacterized protein</fullName>
    </submittedName>
</protein>
<sequence>MAEAIGVILLGVGIGALGLVQADMYVVGLVVITIGLVGVLVRLVYGWLDRRSTVTS</sequence>
<gene>
    <name evidence="2" type="ORF">Atai01_37720</name>
</gene>
<evidence type="ECO:0000313" key="3">
    <source>
        <dbReference type="Proteomes" id="UP001165136"/>
    </source>
</evidence>
<reference evidence="2" key="1">
    <citation type="submission" date="2023-03" db="EMBL/GenBank/DDBJ databases">
        <title>Amycolatopsis taiwanensis NBRC 103393.</title>
        <authorList>
            <person name="Ichikawa N."/>
            <person name="Sato H."/>
            <person name="Tonouchi N."/>
        </authorList>
    </citation>
    <scope>NUCLEOTIDE SEQUENCE</scope>
    <source>
        <strain evidence="2">NBRC 103393</strain>
    </source>
</reference>
<dbReference type="RefSeq" id="WP_156960735.1">
    <property type="nucleotide sequence ID" value="NZ_BSTI01000007.1"/>
</dbReference>
<feature type="transmembrane region" description="Helical" evidence="1">
    <location>
        <begin position="28"/>
        <end position="48"/>
    </location>
</feature>
<dbReference type="EMBL" id="BSTI01000007">
    <property type="protein sequence ID" value="GLY67153.1"/>
    <property type="molecule type" value="Genomic_DNA"/>
</dbReference>